<dbReference type="InterPro" id="IPR036188">
    <property type="entry name" value="FAD/NAD-bd_sf"/>
</dbReference>
<dbReference type="GO" id="GO:0050660">
    <property type="term" value="F:flavin adenine dinucleotide binding"/>
    <property type="evidence" value="ECO:0007669"/>
    <property type="project" value="InterPro"/>
</dbReference>
<keyword evidence="4" id="KW-0274">FAD</keyword>
<comment type="cofactor">
    <cofactor evidence="1">
        <name>FAD</name>
        <dbReference type="ChEBI" id="CHEBI:57692"/>
    </cofactor>
</comment>
<reference evidence="7" key="1">
    <citation type="submission" date="2011-10" db="EMBL/GenBank/DDBJ databases">
        <title>The Genome Sequence of Fusarium oxysporum HDV247.</title>
        <authorList>
            <consortium name="The Broad Institute Genome Sequencing Platform"/>
            <person name="Ma L.-J."/>
            <person name="Gale L.R."/>
            <person name="Schwartz D.C."/>
            <person name="Zhou S."/>
            <person name="Corby-Kistler H."/>
            <person name="Young S.K."/>
            <person name="Zeng Q."/>
            <person name="Gargeya S."/>
            <person name="Fitzgerald M."/>
            <person name="Haas B."/>
            <person name="Abouelleil A."/>
            <person name="Alvarado L."/>
            <person name="Arachchi H.M."/>
            <person name="Berlin A."/>
            <person name="Brown A."/>
            <person name="Chapman S.B."/>
            <person name="Chen Z."/>
            <person name="Dunbar C."/>
            <person name="Freedman E."/>
            <person name="Gearin G."/>
            <person name="Goldberg J."/>
            <person name="Griggs A."/>
            <person name="Gujja S."/>
            <person name="Heiman D."/>
            <person name="Howarth C."/>
            <person name="Larson L."/>
            <person name="Lui A."/>
            <person name="MacDonald P.J.P."/>
            <person name="Montmayeur A."/>
            <person name="Murphy C."/>
            <person name="Neiman D."/>
            <person name="Pearson M."/>
            <person name="Priest M."/>
            <person name="Roberts A."/>
            <person name="Saif S."/>
            <person name="Shea T."/>
            <person name="Shenoy N."/>
            <person name="Sisk P."/>
            <person name="Stolte C."/>
            <person name="Sykes S."/>
            <person name="Wortman J."/>
            <person name="Nusbaum C."/>
            <person name="Birren B."/>
        </authorList>
    </citation>
    <scope>NUCLEOTIDE SEQUENCE [LARGE SCALE GENOMIC DNA]</scope>
    <source>
        <strain evidence="7">HDV247</strain>
    </source>
</reference>
<keyword evidence="3" id="KW-0285">Flavoprotein</keyword>
<dbReference type="Gene3D" id="3.50.50.60">
    <property type="entry name" value="FAD/NAD(P)-binding domain"/>
    <property type="match status" value="1"/>
</dbReference>
<dbReference type="PANTHER" id="PTHR10961:SF15">
    <property type="entry name" value="FAD DEPENDENT OXIDOREDUCTASE DOMAIN-CONTAINING PROTEIN"/>
    <property type="match status" value="1"/>
</dbReference>
<keyword evidence="5" id="KW-0560">Oxidoreductase</keyword>
<proteinExistence type="inferred from homology"/>
<gene>
    <name evidence="7" type="ORF">FOVG_17773</name>
</gene>
<dbReference type="Pfam" id="PF01266">
    <property type="entry name" value="DAO"/>
    <property type="match status" value="1"/>
</dbReference>
<protein>
    <recommendedName>
        <fullName evidence="6">FAD dependent oxidoreductase domain-containing protein</fullName>
    </recommendedName>
</protein>
<evidence type="ECO:0000256" key="5">
    <source>
        <dbReference type="ARBA" id="ARBA00023002"/>
    </source>
</evidence>
<dbReference type="EMBL" id="JH651032">
    <property type="protein sequence ID" value="EXA30897.1"/>
    <property type="molecule type" value="Genomic_DNA"/>
</dbReference>
<evidence type="ECO:0000256" key="2">
    <source>
        <dbReference type="ARBA" id="ARBA00010989"/>
    </source>
</evidence>
<dbReference type="SUPFAM" id="SSF54373">
    <property type="entry name" value="FAD-linked reductases, C-terminal domain"/>
    <property type="match status" value="1"/>
</dbReference>
<dbReference type="Proteomes" id="UP000030751">
    <property type="component" value="Unassembled WGS sequence"/>
</dbReference>
<dbReference type="InterPro" id="IPR006076">
    <property type="entry name" value="FAD-dep_OxRdtase"/>
</dbReference>
<sequence length="307" mass="33820">MSAASGGHVAADKACRLALYKARKHGVKFIFGRQGAFDSFLRRGGKVVGIRIKDGEEHNAKLTIMACGPQTPLFVPELDGLCEATAGSVAVFKIPKTTPLFDQFSPGNFPTWMYNMRHGARGGLYGFPIDAEGHLKIGYRGIKYTNPQVQPDGKERSVPVTRWSERNKLTQIPRQAMDTIGSFVAQHMPEVLQEVGEVAFTRLCWYTDTFDNHFVIDRVPGQDGLMVATGGSGHAFKFLPNIGNWVVDVIEGVKVDRPAIQAWCFRSLGSLEPVNMLMEGSKSNRALKNVALADGIKWKTSTRHSLL</sequence>
<evidence type="ECO:0000259" key="6">
    <source>
        <dbReference type="Pfam" id="PF01266"/>
    </source>
</evidence>
<evidence type="ECO:0000256" key="3">
    <source>
        <dbReference type="ARBA" id="ARBA00022630"/>
    </source>
</evidence>
<dbReference type="InterPro" id="IPR045170">
    <property type="entry name" value="MTOX"/>
</dbReference>
<dbReference type="Gene3D" id="3.30.9.10">
    <property type="entry name" value="D-Amino Acid Oxidase, subunit A, domain 2"/>
    <property type="match status" value="1"/>
</dbReference>
<dbReference type="SUPFAM" id="SSF51905">
    <property type="entry name" value="FAD/NAD(P)-binding domain"/>
    <property type="match status" value="1"/>
</dbReference>
<evidence type="ECO:0000256" key="4">
    <source>
        <dbReference type="ARBA" id="ARBA00022827"/>
    </source>
</evidence>
<dbReference type="PANTHER" id="PTHR10961">
    <property type="entry name" value="PEROXISOMAL SARCOSINE OXIDASE"/>
    <property type="match status" value="1"/>
</dbReference>
<dbReference type="AlphaFoldDB" id="W9NLP4"/>
<reference evidence="7" key="2">
    <citation type="submission" date="2012-05" db="EMBL/GenBank/DDBJ databases">
        <title>Annotation of the Genome Sequence of Fusarium oxysporum HDV247.</title>
        <authorList>
            <consortium name="The Broad Institute Genomics Platform"/>
            <person name="Ma L.-J."/>
            <person name="Corby-Kistler H."/>
            <person name="Broz K."/>
            <person name="Gale L.R."/>
            <person name="Jonkers W."/>
            <person name="O'Donnell K."/>
            <person name="Ploetz R."/>
            <person name="Steinberg C."/>
            <person name="Schwartz D.C."/>
            <person name="VanEtten H."/>
            <person name="Zhou S."/>
            <person name="Young S.K."/>
            <person name="Zeng Q."/>
            <person name="Gargeya S."/>
            <person name="Fitzgerald M."/>
            <person name="Abouelleil A."/>
            <person name="Alvarado L."/>
            <person name="Chapman S.B."/>
            <person name="Gainer-Dewar J."/>
            <person name="Goldberg J."/>
            <person name="Griggs A."/>
            <person name="Gujja S."/>
            <person name="Hansen M."/>
            <person name="Howarth C."/>
            <person name="Imamovic A."/>
            <person name="Ireland A."/>
            <person name="Larimer J."/>
            <person name="McCowan C."/>
            <person name="Murphy C."/>
            <person name="Pearson M."/>
            <person name="Poon T.W."/>
            <person name="Priest M."/>
            <person name="Roberts A."/>
            <person name="Saif S."/>
            <person name="Shea T."/>
            <person name="Sykes S."/>
            <person name="Wortman J."/>
            <person name="Nusbaum C."/>
            <person name="Birren B."/>
        </authorList>
    </citation>
    <scope>NUCLEOTIDE SEQUENCE</scope>
    <source>
        <strain evidence="7">HDV247</strain>
    </source>
</reference>
<accession>W9NLP4</accession>
<dbReference type="GO" id="GO:0008115">
    <property type="term" value="F:sarcosine oxidase activity"/>
    <property type="evidence" value="ECO:0007669"/>
    <property type="project" value="TreeGrafter"/>
</dbReference>
<dbReference type="HOGENOM" id="CLU_007884_0_0_1"/>
<feature type="domain" description="FAD dependent oxidoreductase" evidence="6">
    <location>
        <begin position="5"/>
        <end position="248"/>
    </location>
</feature>
<comment type="similarity">
    <text evidence="2">Belongs to the MSOX/MTOX family.</text>
</comment>
<evidence type="ECO:0000256" key="1">
    <source>
        <dbReference type="ARBA" id="ARBA00001974"/>
    </source>
</evidence>
<evidence type="ECO:0000313" key="7">
    <source>
        <dbReference type="EMBL" id="EXA30897.1"/>
    </source>
</evidence>
<dbReference type="OrthoDB" id="2219495at2759"/>
<name>W9NLP4_FUSOX</name>
<organism evidence="7">
    <name type="scientific">Fusarium oxysporum f. sp. pisi HDV247</name>
    <dbReference type="NCBI Taxonomy" id="1080344"/>
    <lineage>
        <taxon>Eukaryota</taxon>
        <taxon>Fungi</taxon>
        <taxon>Dikarya</taxon>
        <taxon>Ascomycota</taxon>
        <taxon>Pezizomycotina</taxon>
        <taxon>Sordariomycetes</taxon>
        <taxon>Hypocreomycetidae</taxon>
        <taxon>Hypocreales</taxon>
        <taxon>Nectriaceae</taxon>
        <taxon>Fusarium</taxon>
        <taxon>Fusarium oxysporum species complex</taxon>
    </lineage>
</organism>